<evidence type="ECO:0000256" key="3">
    <source>
        <dbReference type="ARBA" id="ARBA00022741"/>
    </source>
</evidence>
<evidence type="ECO:0000256" key="2">
    <source>
        <dbReference type="ARBA" id="ARBA00022695"/>
    </source>
</evidence>
<evidence type="ECO:0000313" key="7">
    <source>
        <dbReference type="EMBL" id="NHC13515.1"/>
    </source>
</evidence>
<feature type="binding site" evidence="5">
    <location>
        <position position="162"/>
    </location>
    <ligand>
        <name>phosphoenolpyruvate</name>
        <dbReference type="ChEBI" id="CHEBI:58702"/>
    </ligand>
</feature>
<keyword evidence="4 5" id="KW-0342">GTP-binding</keyword>
<keyword evidence="2 5" id="KW-0548">Nucleotidyltransferase</keyword>
<keyword evidence="3 5" id="KW-0547">Nucleotide-binding</keyword>
<dbReference type="PANTHER" id="PTHR40392">
    <property type="entry name" value="2-PHOSPHO-L-LACTATE GUANYLYLTRANSFERASE"/>
    <property type="match status" value="1"/>
</dbReference>
<feature type="binding site" evidence="5">
    <location>
        <position position="178"/>
    </location>
    <ligand>
        <name>phosphoenolpyruvate</name>
        <dbReference type="ChEBI" id="CHEBI:58702"/>
    </ligand>
</feature>
<evidence type="ECO:0000313" key="8">
    <source>
        <dbReference type="Proteomes" id="UP000800981"/>
    </source>
</evidence>
<comment type="catalytic activity">
    <reaction evidence="5">
        <text>phosphoenolpyruvate + GTP + H(+) = enolpyruvoyl-2-diphospho-5'-guanosine + diphosphate</text>
        <dbReference type="Rhea" id="RHEA:30519"/>
        <dbReference type="ChEBI" id="CHEBI:15378"/>
        <dbReference type="ChEBI" id="CHEBI:33019"/>
        <dbReference type="ChEBI" id="CHEBI:37565"/>
        <dbReference type="ChEBI" id="CHEBI:58702"/>
        <dbReference type="ChEBI" id="CHEBI:143701"/>
        <dbReference type="EC" id="2.7.7.105"/>
    </reaction>
</comment>
<gene>
    <name evidence="7" type="primary">cofC</name>
    <name evidence="5" type="synonym">fbiD</name>
    <name evidence="7" type="ORF">G9H71_06935</name>
</gene>
<dbReference type="GO" id="GO:0043814">
    <property type="term" value="F:phospholactate guanylyltransferase activity"/>
    <property type="evidence" value="ECO:0007669"/>
    <property type="project" value="UniProtKB-EC"/>
</dbReference>
<dbReference type="Pfam" id="PF01983">
    <property type="entry name" value="CofC"/>
    <property type="match status" value="1"/>
</dbReference>
<dbReference type="Proteomes" id="UP000800981">
    <property type="component" value="Unassembled WGS sequence"/>
</dbReference>
<keyword evidence="8" id="KW-1185">Reference proteome</keyword>
<sequence length="231" mass="23829">MSTRARRPARRGDGAGPSSWKDRPVQRWTLLVPVKPLDRAKTRLEPPAGADRSELALAFALDTVEAARSCPAVARVVVVTPDERVRAALAGLDVSVAASAPEGLNPALRAAADGLRGDGAGGPLAAVTADLPALVPDQLDRVLQAASRVPLSFLADADGIGTTVYCARDRQRFAPAYGPGSRARHLHAGAVELGLADVASVRRDVDTVADLASARALGLGPCTSALLTRAA</sequence>
<comment type="function">
    <text evidence="5">Guanylyltransferase that catalyzes the activation of phosphoenolpyruvate (PEP) as enolpyruvoyl-2-diphospho-5'-guanosine, via the condensation of PEP with GTP. It is involved in the biosynthesis of coenzyme F420, a hydride carrier cofactor.</text>
</comment>
<dbReference type="EC" id="2.7.7.105" evidence="5"/>
<feature type="binding site" evidence="5">
    <location>
        <position position="181"/>
    </location>
    <ligand>
        <name>phosphoenolpyruvate</name>
        <dbReference type="ChEBI" id="CHEBI:58702"/>
    </ligand>
</feature>
<dbReference type="NCBIfam" id="TIGR03552">
    <property type="entry name" value="F420_cofC"/>
    <property type="match status" value="1"/>
</dbReference>
<accession>A0ABX0GUU9</accession>
<comment type="similarity">
    <text evidence="5">Belongs to the CofC family.</text>
</comment>
<dbReference type="PANTHER" id="PTHR40392:SF1">
    <property type="entry name" value="2-PHOSPHO-L-LACTATE GUANYLYLTRANSFERASE"/>
    <property type="match status" value="1"/>
</dbReference>
<dbReference type="InterPro" id="IPR002835">
    <property type="entry name" value="CofC"/>
</dbReference>
<proteinExistence type="inferred from homology"/>
<evidence type="ECO:0000256" key="6">
    <source>
        <dbReference type="SAM" id="MobiDB-lite"/>
    </source>
</evidence>
<organism evidence="7 8">
    <name type="scientific">Motilibacter deserti</name>
    <dbReference type="NCBI Taxonomy" id="2714956"/>
    <lineage>
        <taxon>Bacteria</taxon>
        <taxon>Bacillati</taxon>
        <taxon>Actinomycetota</taxon>
        <taxon>Actinomycetes</taxon>
        <taxon>Motilibacterales</taxon>
        <taxon>Motilibacteraceae</taxon>
        <taxon>Motilibacter</taxon>
    </lineage>
</organism>
<feature type="region of interest" description="Disordered" evidence="6">
    <location>
        <begin position="1"/>
        <end position="22"/>
    </location>
</feature>
<comment type="caution">
    <text evidence="7">The sequence shown here is derived from an EMBL/GenBank/DDBJ whole genome shotgun (WGS) entry which is preliminary data.</text>
</comment>
<evidence type="ECO:0000256" key="1">
    <source>
        <dbReference type="ARBA" id="ARBA00022679"/>
    </source>
</evidence>
<comment type="pathway">
    <text evidence="5">Cofactor biosynthesis; coenzyme F420 biosynthesis.</text>
</comment>
<evidence type="ECO:0000256" key="5">
    <source>
        <dbReference type="HAMAP-Rule" id="MF_02114"/>
    </source>
</evidence>
<dbReference type="HAMAP" id="MF_02114">
    <property type="entry name" value="CofC"/>
    <property type="match status" value="1"/>
</dbReference>
<dbReference type="Gene3D" id="3.90.550.10">
    <property type="entry name" value="Spore Coat Polysaccharide Biosynthesis Protein SpsA, Chain A"/>
    <property type="match status" value="1"/>
</dbReference>
<dbReference type="InterPro" id="IPR029044">
    <property type="entry name" value="Nucleotide-diphossugar_trans"/>
</dbReference>
<keyword evidence="1 5" id="KW-0808">Transferase</keyword>
<dbReference type="EMBL" id="JAANNP010000002">
    <property type="protein sequence ID" value="NHC13515.1"/>
    <property type="molecule type" value="Genomic_DNA"/>
</dbReference>
<reference evidence="7 8" key="1">
    <citation type="submission" date="2020-03" db="EMBL/GenBank/DDBJ databases">
        <title>Two novel Motilibacter sp.</title>
        <authorList>
            <person name="Liu S."/>
        </authorList>
    </citation>
    <scope>NUCLEOTIDE SEQUENCE [LARGE SCALE GENOMIC DNA]</scope>
    <source>
        <strain evidence="7 8">E257</strain>
    </source>
</reference>
<protein>
    <recommendedName>
        <fullName evidence="5">Phosphoenolpyruvate guanylyltransferase</fullName>
        <shortName evidence="5">PEP guanylyltransferase</shortName>
        <ecNumber evidence="5">2.7.7.105</ecNumber>
    </recommendedName>
</protein>
<name>A0ABX0GUU9_9ACTN</name>
<dbReference type="SUPFAM" id="SSF53448">
    <property type="entry name" value="Nucleotide-diphospho-sugar transferases"/>
    <property type="match status" value="1"/>
</dbReference>
<evidence type="ECO:0000256" key="4">
    <source>
        <dbReference type="ARBA" id="ARBA00023134"/>
    </source>
</evidence>